<evidence type="ECO:0000256" key="3">
    <source>
        <dbReference type="ARBA" id="ARBA00022741"/>
    </source>
</evidence>
<evidence type="ECO:0000256" key="2">
    <source>
        <dbReference type="ARBA" id="ARBA00006914"/>
    </source>
</evidence>
<keyword evidence="5" id="KW-0472">Membrane</keyword>
<dbReference type="InterPro" id="IPR036181">
    <property type="entry name" value="MIT_dom_sf"/>
</dbReference>
<dbReference type="InterPro" id="IPR041569">
    <property type="entry name" value="AAA_lid_3"/>
</dbReference>
<dbReference type="GO" id="GO:0016887">
    <property type="term" value="F:ATP hydrolysis activity"/>
    <property type="evidence" value="ECO:0007669"/>
    <property type="project" value="InterPro"/>
</dbReference>
<evidence type="ECO:0000256" key="1">
    <source>
        <dbReference type="ARBA" id="ARBA00004370"/>
    </source>
</evidence>
<dbReference type="PANTHER" id="PTHR23074:SF72">
    <property type="entry name" value="VACUOLAR PROTEIN SORTING-ASSOCIATED PROTEIN 4B"/>
    <property type="match status" value="1"/>
</dbReference>
<dbReference type="EMBL" id="SCEB01215385">
    <property type="protein sequence ID" value="RXM29890.1"/>
    <property type="molecule type" value="Genomic_DNA"/>
</dbReference>
<comment type="similarity">
    <text evidence="2 6">Belongs to the AAA ATPase family.</text>
</comment>
<dbReference type="InterPro" id="IPR050304">
    <property type="entry name" value="MT-severing_AAA_ATPase"/>
</dbReference>
<dbReference type="InterPro" id="IPR027417">
    <property type="entry name" value="P-loop_NTPase"/>
</dbReference>
<dbReference type="FunFam" id="1.10.8.60:FF:000015">
    <property type="entry name" value="vacuolar protein sorting-associated protein 4A"/>
    <property type="match status" value="1"/>
</dbReference>
<keyword evidence="3 6" id="KW-0547">Nucleotide-binding</keyword>
<dbReference type="GO" id="GO:0005524">
    <property type="term" value="F:ATP binding"/>
    <property type="evidence" value="ECO:0007669"/>
    <property type="project" value="UniProtKB-KW"/>
</dbReference>
<dbReference type="Pfam" id="PF04212">
    <property type="entry name" value="MIT"/>
    <property type="match status" value="1"/>
</dbReference>
<gene>
    <name evidence="9" type="ORF">EOD39_8410</name>
</gene>
<protein>
    <submittedName>
        <fullName evidence="9">Vacuolar protein sorting-associated protein 4B</fullName>
    </submittedName>
</protein>
<dbReference type="PROSITE" id="PS00674">
    <property type="entry name" value="AAA"/>
    <property type="match status" value="1"/>
</dbReference>
<feature type="region of interest" description="Disordered" evidence="7">
    <location>
        <begin position="361"/>
        <end position="395"/>
    </location>
</feature>
<name>A0A444U416_ACIRT</name>
<dbReference type="InterPro" id="IPR015415">
    <property type="entry name" value="Spast_Vps4_C"/>
</dbReference>
<dbReference type="InterPro" id="IPR003960">
    <property type="entry name" value="ATPase_AAA_CS"/>
</dbReference>
<keyword evidence="10" id="KW-1185">Reference proteome</keyword>
<dbReference type="PANTHER" id="PTHR23074">
    <property type="entry name" value="AAA DOMAIN-CONTAINING"/>
    <property type="match status" value="1"/>
</dbReference>
<feature type="compositionally biased region" description="Basic and acidic residues" evidence="7">
    <location>
        <begin position="361"/>
        <end position="382"/>
    </location>
</feature>
<dbReference type="GO" id="GO:0016020">
    <property type="term" value="C:membrane"/>
    <property type="evidence" value="ECO:0007669"/>
    <property type="project" value="UniProtKB-SubCell"/>
</dbReference>
<organism evidence="9 10">
    <name type="scientific">Acipenser ruthenus</name>
    <name type="common">Sterlet sturgeon</name>
    <dbReference type="NCBI Taxonomy" id="7906"/>
    <lineage>
        <taxon>Eukaryota</taxon>
        <taxon>Metazoa</taxon>
        <taxon>Chordata</taxon>
        <taxon>Craniata</taxon>
        <taxon>Vertebrata</taxon>
        <taxon>Euteleostomi</taxon>
        <taxon>Actinopterygii</taxon>
        <taxon>Chondrostei</taxon>
        <taxon>Acipenseriformes</taxon>
        <taxon>Acipenseridae</taxon>
        <taxon>Acipenser</taxon>
    </lineage>
</organism>
<dbReference type="Pfam" id="PF00004">
    <property type="entry name" value="AAA"/>
    <property type="match status" value="1"/>
</dbReference>
<dbReference type="Pfam" id="PF17862">
    <property type="entry name" value="AAA_lid_3"/>
    <property type="match status" value="1"/>
</dbReference>
<evidence type="ECO:0000256" key="7">
    <source>
        <dbReference type="SAM" id="MobiDB-lite"/>
    </source>
</evidence>
<sequence length="694" mass="77611">MEKEDVLEIDASKELTRQTGDDECEILSSGTDMMLEIGILQDVFHQNTEKEIKDALKETGHITAAADMLLQKGTGGKTLLFEGTQDHLVPSAAKTLTDSGLFEMAGRIIGHSFLHGGPRMCGLSPSFARLFCGFHDCTTPLSPEDCPDVDVKGAIVKLQCSEMVLDEKLKTEATAIGVPWDLPIVTVQNRYWYAQQLLVHAVVDRRQKAVQQVQKGLKECGILEMVQRQPATVSLLFPPVSEAHIDREAGSCTVEHSPELPEDIALPRKEINELDYFEEWLRNPENKNSKHQMKAIDLASKAAQEDKAGNYEEALRLYQHAVQYFLHVVKYEAQGDKAKQSIRGKCAEYLDRAEKLKEYLKKKEKAPAKPVKESQPDEKGNESDEDGDPEKKKLQNQLQGAIVMEKPNVKWSDVAGLEGAKEALKEAVILPIKFPHLFTEANNSTFFSVSSSDLVSKWLGESEKLVKNLFQLARENKPSIIFIDEIDSLCGSRSENESEAARRIKTEFLVQMQGVGVDNDGILVLGATNIPWTLDSAIRRRFEKRIYIPLPEEHARTFVFKLHMGTTPTSLTEADYHTLGKKTDGYSGADVSIIVRDALMQPVRKVQSATHFKKVRGSSREDPERLVEDFLTPCSPGDPNAIEMTWMEVPGDKLLEPVVSMSDMLRSLTSTKPTVNQQDLEKLKKFTDDFGQEG</sequence>
<dbReference type="Pfam" id="PF09336">
    <property type="entry name" value="Vps4_C"/>
    <property type="match status" value="1"/>
</dbReference>
<dbReference type="AlphaFoldDB" id="A0A444U416"/>
<dbReference type="GO" id="GO:0004842">
    <property type="term" value="F:ubiquitin-protein transferase activity"/>
    <property type="evidence" value="ECO:0007669"/>
    <property type="project" value="InterPro"/>
</dbReference>
<comment type="caution">
    <text evidence="9">The sequence shown here is derived from an EMBL/GenBank/DDBJ whole genome shotgun (WGS) entry which is preliminary data.</text>
</comment>
<dbReference type="Gene3D" id="1.10.8.60">
    <property type="match status" value="1"/>
</dbReference>
<evidence type="ECO:0000256" key="6">
    <source>
        <dbReference type="RuleBase" id="RU003651"/>
    </source>
</evidence>
<dbReference type="SUPFAM" id="SSF56204">
    <property type="entry name" value="Hect, E3 ligase catalytic domain"/>
    <property type="match status" value="1"/>
</dbReference>
<dbReference type="SMART" id="SM00745">
    <property type="entry name" value="MIT"/>
    <property type="match status" value="1"/>
</dbReference>
<dbReference type="Proteomes" id="UP000289886">
    <property type="component" value="Unassembled WGS sequence"/>
</dbReference>
<accession>A0A444U416</accession>
<dbReference type="GO" id="GO:0016197">
    <property type="term" value="P:endosomal transport"/>
    <property type="evidence" value="ECO:0007669"/>
    <property type="project" value="TreeGrafter"/>
</dbReference>
<dbReference type="FunFam" id="1.20.58.80:FF:000002">
    <property type="entry name" value="Vacuolar protein sorting-associated protein 4A"/>
    <property type="match status" value="1"/>
</dbReference>
<dbReference type="InterPro" id="IPR007330">
    <property type="entry name" value="MIT_dom"/>
</dbReference>
<dbReference type="Gene3D" id="3.40.50.300">
    <property type="entry name" value="P-loop containing nucleotide triphosphate hydrolases"/>
    <property type="match status" value="2"/>
</dbReference>
<evidence type="ECO:0000259" key="8">
    <source>
        <dbReference type="SMART" id="SM00745"/>
    </source>
</evidence>
<dbReference type="InterPro" id="IPR035983">
    <property type="entry name" value="Hect_E3_ubiquitin_ligase"/>
</dbReference>
<dbReference type="GO" id="GO:0007033">
    <property type="term" value="P:vacuole organization"/>
    <property type="evidence" value="ECO:0007669"/>
    <property type="project" value="TreeGrafter"/>
</dbReference>
<dbReference type="InterPro" id="IPR003959">
    <property type="entry name" value="ATPase_AAA_core"/>
</dbReference>
<feature type="domain" description="MIT" evidence="8">
    <location>
        <begin position="289"/>
        <end position="366"/>
    </location>
</feature>
<evidence type="ECO:0000313" key="10">
    <source>
        <dbReference type="Proteomes" id="UP000289886"/>
    </source>
</evidence>
<dbReference type="SUPFAM" id="SSF116846">
    <property type="entry name" value="MIT domain"/>
    <property type="match status" value="1"/>
</dbReference>
<evidence type="ECO:0000313" key="9">
    <source>
        <dbReference type="EMBL" id="RXM29890.1"/>
    </source>
</evidence>
<dbReference type="SUPFAM" id="SSF52540">
    <property type="entry name" value="P-loop containing nucleoside triphosphate hydrolases"/>
    <property type="match status" value="1"/>
</dbReference>
<comment type="subcellular location">
    <subcellularLocation>
        <location evidence="1">Membrane</location>
    </subcellularLocation>
</comment>
<evidence type="ECO:0000256" key="5">
    <source>
        <dbReference type="ARBA" id="ARBA00023136"/>
    </source>
</evidence>
<dbReference type="Gene3D" id="1.20.58.80">
    <property type="entry name" value="Phosphotransferase system, lactose/cellobiose-type IIA subunit"/>
    <property type="match status" value="1"/>
</dbReference>
<proteinExistence type="inferred from homology"/>
<evidence type="ECO:0000256" key="4">
    <source>
        <dbReference type="ARBA" id="ARBA00022840"/>
    </source>
</evidence>
<keyword evidence="4 6" id="KW-0067">ATP-binding</keyword>
<reference evidence="9 10" key="1">
    <citation type="submission" date="2019-01" db="EMBL/GenBank/DDBJ databases">
        <title>Draft Genome and Complete Hox-Cluster Characterization of the Sterlet Sturgeon (Acipenser ruthenus).</title>
        <authorList>
            <person name="Wei Q."/>
        </authorList>
    </citation>
    <scope>NUCLEOTIDE SEQUENCE [LARGE SCALE GENOMIC DNA]</scope>
    <source>
        <strain evidence="9">WHYD16114868_AA</strain>
        <tissue evidence="9">Blood</tissue>
    </source>
</reference>